<reference evidence="3" key="1">
    <citation type="journal article" date="2019" name="Int. J. Syst. Evol. Microbiol.">
        <title>The Global Catalogue of Microorganisms (GCM) 10K type strain sequencing project: providing services to taxonomists for standard genome sequencing and annotation.</title>
        <authorList>
            <consortium name="The Broad Institute Genomics Platform"/>
            <consortium name="The Broad Institute Genome Sequencing Center for Infectious Disease"/>
            <person name="Wu L."/>
            <person name="Ma J."/>
        </authorList>
    </citation>
    <scope>NUCLEOTIDE SEQUENCE [LARGE SCALE GENOMIC DNA]</scope>
    <source>
        <strain evidence="3">JCM 17939</strain>
    </source>
</reference>
<accession>A0ABP8U2P8</accession>
<keyword evidence="3" id="KW-1185">Reference proteome</keyword>
<proteinExistence type="predicted"/>
<evidence type="ECO:0000256" key="1">
    <source>
        <dbReference type="SAM" id="MobiDB-lite"/>
    </source>
</evidence>
<evidence type="ECO:0000313" key="2">
    <source>
        <dbReference type="EMBL" id="GAA4620702.1"/>
    </source>
</evidence>
<comment type="caution">
    <text evidence="2">The sequence shown here is derived from an EMBL/GenBank/DDBJ whole genome shotgun (WGS) entry which is preliminary data.</text>
</comment>
<feature type="compositionally biased region" description="Basic and acidic residues" evidence="1">
    <location>
        <begin position="120"/>
        <end position="129"/>
    </location>
</feature>
<protein>
    <submittedName>
        <fullName evidence="2">Uncharacterized protein</fullName>
    </submittedName>
</protein>
<sequence>MELDLHLEAQPMWEAIDAAIAKTAGLPLKERIADWKIEFTSFVSWFAETPYIADGLMAAALQAAPVPVTAFEMVVSRDGDSLDRLTELFHEMRASRWNVYWLQWGGPGSLDPREAEEEQKEAASADGRGRAGVGAEHGRTPLCYRCTHGEFRLRLVDELKPALWTEIEELPTNCLHPISIFRKVPMLTRVRLPLVPLAEIQATDGYARRVLDRMRGNPGRA</sequence>
<organism evidence="2 3">
    <name type="scientific">Actinoallomurus vinaceus</name>
    <dbReference type="NCBI Taxonomy" id="1080074"/>
    <lineage>
        <taxon>Bacteria</taxon>
        <taxon>Bacillati</taxon>
        <taxon>Actinomycetota</taxon>
        <taxon>Actinomycetes</taxon>
        <taxon>Streptosporangiales</taxon>
        <taxon>Thermomonosporaceae</taxon>
        <taxon>Actinoallomurus</taxon>
    </lineage>
</organism>
<feature type="region of interest" description="Disordered" evidence="1">
    <location>
        <begin position="111"/>
        <end position="133"/>
    </location>
</feature>
<dbReference type="EMBL" id="BAABHK010000001">
    <property type="protein sequence ID" value="GAA4620702.1"/>
    <property type="molecule type" value="Genomic_DNA"/>
</dbReference>
<dbReference type="Proteomes" id="UP001501442">
    <property type="component" value="Unassembled WGS sequence"/>
</dbReference>
<gene>
    <name evidence="2" type="ORF">GCM10023196_005740</name>
</gene>
<evidence type="ECO:0000313" key="3">
    <source>
        <dbReference type="Proteomes" id="UP001501442"/>
    </source>
</evidence>
<name>A0ABP8U2P8_9ACTN</name>